<comment type="similarity">
    <text evidence="3 11">Belongs to the peptidase M50B family.</text>
</comment>
<dbReference type="Proteomes" id="UP000241434">
    <property type="component" value="Unassembled WGS sequence"/>
</dbReference>
<keyword evidence="8 11" id="KW-1133">Transmembrane helix</keyword>
<dbReference type="EMBL" id="JYGE01000003">
    <property type="protein sequence ID" value="PSJ31896.1"/>
    <property type="molecule type" value="Genomic_DNA"/>
</dbReference>
<dbReference type="PANTHER" id="PTHR42837:SF2">
    <property type="entry name" value="MEMBRANE METALLOPROTEASE ARASP2, CHLOROPLASTIC-RELATED"/>
    <property type="match status" value="1"/>
</dbReference>
<evidence type="ECO:0000313" key="13">
    <source>
        <dbReference type="EMBL" id="PSJ31896.1"/>
    </source>
</evidence>
<evidence type="ECO:0000256" key="1">
    <source>
        <dbReference type="ARBA" id="ARBA00001947"/>
    </source>
</evidence>
<feature type="transmembrane region" description="Helical" evidence="11">
    <location>
        <begin position="258"/>
        <end position="280"/>
    </location>
</feature>
<dbReference type="Pfam" id="PF02163">
    <property type="entry name" value="Peptidase_M50"/>
    <property type="match status" value="1"/>
</dbReference>
<dbReference type="Pfam" id="PF17820">
    <property type="entry name" value="PDZ_6"/>
    <property type="match status" value="1"/>
</dbReference>
<evidence type="ECO:0000256" key="4">
    <source>
        <dbReference type="ARBA" id="ARBA00022670"/>
    </source>
</evidence>
<dbReference type="GO" id="GO:0006508">
    <property type="term" value="P:proteolysis"/>
    <property type="evidence" value="ECO:0007669"/>
    <property type="project" value="UniProtKB-KW"/>
</dbReference>
<dbReference type="InterPro" id="IPR041489">
    <property type="entry name" value="PDZ_6"/>
</dbReference>
<keyword evidence="14" id="KW-1185">Reference proteome</keyword>
<evidence type="ECO:0000259" key="12">
    <source>
        <dbReference type="SMART" id="SM00228"/>
    </source>
</evidence>
<proteinExistence type="inferred from homology"/>
<evidence type="ECO:0000256" key="3">
    <source>
        <dbReference type="ARBA" id="ARBA00007931"/>
    </source>
</evidence>
<dbReference type="Gene3D" id="2.30.42.10">
    <property type="match status" value="1"/>
</dbReference>
<dbReference type="CDD" id="cd23081">
    <property type="entry name" value="cpPDZ_EcRseP-like"/>
    <property type="match status" value="1"/>
</dbReference>
<sequence>MNIIAAILVFGFIIFIHELGHFYFAKRAGVTIHEFSIGMGPRLFGWEKEGIVYNVRLFPIGGYVAMEGEDEDSVDPNSFGQKSIKERFLSIFAGPMANIILCIVLLIPFFFVIGTPSTTFGKVIPNSPSYKVGLKADDKILSIDNNKVDSFNEMSSMITKSNGKELDIKYERNGKTQEVTVLPEKSAGKYVIGIQPKNEKNPTKAISQAFYSTYEISKTMLKFLWQLVTGQLSGNITNSLAGPVGVINMVSSAASSGFINLIYLTAIISLNIGIMNLLPLPALDGWRILMLIVEAIRGGKKLPAKIEGYINGAGLFVLLAFMVFITYKDIIRLFA</sequence>
<accession>A0A2P7Q1R5</accession>
<dbReference type="EC" id="3.4.24.-" evidence="11"/>
<keyword evidence="6 11" id="KW-0378">Hydrolase</keyword>
<dbReference type="GO" id="GO:0004222">
    <property type="term" value="F:metalloendopeptidase activity"/>
    <property type="evidence" value="ECO:0007669"/>
    <property type="project" value="InterPro"/>
</dbReference>
<keyword evidence="10 11" id="KW-0472">Membrane</keyword>
<keyword evidence="9 11" id="KW-0482">Metalloprotease</keyword>
<dbReference type="SMART" id="SM00228">
    <property type="entry name" value="PDZ"/>
    <property type="match status" value="1"/>
</dbReference>
<name>A0A2P7Q1R5_9FIRM</name>
<evidence type="ECO:0000256" key="2">
    <source>
        <dbReference type="ARBA" id="ARBA00004141"/>
    </source>
</evidence>
<comment type="caution">
    <text evidence="13">The sequence shown here is derived from an EMBL/GenBank/DDBJ whole genome shotgun (WGS) entry which is preliminary data.</text>
</comment>
<dbReference type="CDD" id="cd06163">
    <property type="entry name" value="S2P-M50_PDZ_RseP-like"/>
    <property type="match status" value="1"/>
</dbReference>
<evidence type="ECO:0000256" key="11">
    <source>
        <dbReference type="RuleBase" id="RU362031"/>
    </source>
</evidence>
<evidence type="ECO:0000256" key="9">
    <source>
        <dbReference type="ARBA" id="ARBA00023049"/>
    </source>
</evidence>
<reference evidence="13" key="1">
    <citation type="thesis" date="2015" institute="Rutgers" country="The State University of New Jersey, 14 College Farm Rd., New Brunswick, NJ, USA">
        <title>Ammonia toxicity in bacteria and its implications for treatment of and resource recovery from highly nitrogenous organic wastes.</title>
        <authorList>
            <person name="Luther A.K."/>
        </authorList>
    </citation>
    <scope>NUCLEOTIDE SEQUENCE</scope>
    <source>
        <strain evidence="13">RT-10B</strain>
    </source>
</reference>
<feature type="transmembrane region" description="Helical" evidence="11">
    <location>
        <begin position="88"/>
        <end position="113"/>
    </location>
</feature>
<dbReference type="PANTHER" id="PTHR42837">
    <property type="entry name" value="REGULATOR OF SIGMA-E PROTEASE RSEP"/>
    <property type="match status" value="1"/>
</dbReference>
<comment type="cofactor">
    <cofactor evidence="1 11">
        <name>Zn(2+)</name>
        <dbReference type="ChEBI" id="CHEBI:29105"/>
    </cofactor>
</comment>
<dbReference type="InterPro" id="IPR004387">
    <property type="entry name" value="Pept_M50_Zn"/>
</dbReference>
<evidence type="ECO:0000256" key="10">
    <source>
        <dbReference type="ARBA" id="ARBA00023136"/>
    </source>
</evidence>
<dbReference type="GO" id="GO:0016020">
    <property type="term" value="C:membrane"/>
    <property type="evidence" value="ECO:0007669"/>
    <property type="project" value="UniProtKB-SubCell"/>
</dbReference>
<keyword evidence="11" id="KW-0479">Metal-binding</keyword>
<dbReference type="InterPro" id="IPR008915">
    <property type="entry name" value="Peptidase_M50"/>
</dbReference>
<dbReference type="AlphaFoldDB" id="A0A2P7Q1R5"/>
<feature type="transmembrane region" description="Helical" evidence="11">
    <location>
        <begin position="309"/>
        <end position="327"/>
    </location>
</feature>
<evidence type="ECO:0000256" key="6">
    <source>
        <dbReference type="ARBA" id="ARBA00022801"/>
    </source>
</evidence>
<dbReference type="SUPFAM" id="SSF50156">
    <property type="entry name" value="PDZ domain-like"/>
    <property type="match status" value="1"/>
</dbReference>
<evidence type="ECO:0000256" key="7">
    <source>
        <dbReference type="ARBA" id="ARBA00022833"/>
    </source>
</evidence>
<dbReference type="GO" id="GO:0046872">
    <property type="term" value="F:metal ion binding"/>
    <property type="evidence" value="ECO:0007669"/>
    <property type="project" value="UniProtKB-KW"/>
</dbReference>
<comment type="subcellular location">
    <subcellularLocation>
        <location evidence="2">Membrane</location>
        <topology evidence="2">Multi-pass membrane protein</topology>
    </subcellularLocation>
</comment>
<dbReference type="NCBIfam" id="TIGR00054">
    <property type="entry name" value="RIP metalloprotease RseP"/>
    <property type="match status" value="1"/>
</dbReference>
<dbReference type="OrthoDB" id="9782003at2"/>
<dbReference type="InterPro" id="IPR036034">
    <property type="entry name" value="PDZ_sf"/>
</dbReference>
<organism evidence="13 14">
    <name type="scientific">Peptostreptococcus russellii</name>
    <dbReference type="NCBI Taxonomy" id="215200"/>
    <lineage>
        <taxon>Bacteria</taxon>
        <taxon>Bacillati</taxon>
        <taxon>Bacillota</taxon>
        <taxon>Clostridia</taxon>
        <taxon>Peptostreptococcales</taxon>
        <taxon>Peptostreptococcaceae</taxon>
        <taxon>Peptostreptococcus</taxon>
    </lineage>
</organism>
<gene>
    <name evidence="13" type="ORF">UF10_04630</name>
</gene>
<evidence type="ECO:0000256" key="5">
    <source>
        <dbReference type="ARBA" id="ARBA00022692"/>
    </source>
</evidence>
<dbReference type="InterPro" id="IPR001478">
    <property type="entry name" value="PDZ"/>
</dbReference>
<protein>
    <recommendedName>
        <fullName evidence="11">Zinc metalloprotease</fullName>
        <ecNumber evidence="11">3.4.24.-</ecNumber>
    </recommendedName>
</protein>
<keyword evidence="4" id="KW-0645">Protease</keyword>
<evidence type="ECO:0000313" key="14">
    <source>
        <dbReference type="Proteomes" id="UP000241434"/>
    </source>
</evidence>
<keyword evidence="5 11" id="KW-0812">Transmembrane</keyword>
<feature type="transmembrane region" description="Helical" evidence="11">
    <location>
        <begin position="6"/>
        <end position="25"/>
    </location>
</feature>
<keyword evidence="7 11" id="KW-0862">Zinc</keyword>
<feature type="domain" description="PDZ" evidence="12">
    <location>
        <begin position="107"/>
        <end position="174"/>
    </location>
</feature>
<dbReference type="RefSeq" id="WP_106776656.1">
    <property type="nucleotide sequence ID" value="NZ_JYGE01000003.1"/>
</dbReference>
<evidence type="ECO:0000256" key="8">
    <source>
        <dbReference type="ARBA" id="ARBA00022989"/>
    </source>
</evidence>